<evidence type="ECO:0000259" key="6">
    <source>
        <dbReference type="Pfam" id="PF01625"/>
    </source>
</evidence>
<proteinExistence type="inferred from homology"/>
<dbReference type="HAMAP" id="MF_01401">
    <property type="entry name" value="MsrA"/>
    <property type="match status" value="1"/>
</dbReference>
<protein>
    <recommendedName>
        <fullName evidence="4">Peptide methionine sulfoxide reductase MsrA</fullName>
        <shortName evidence="4">Protein-methionine-S-oxide reductase</shortName>
        <ecNumber evidence="4">1.8.4.11</ecNumber>
    </recommendedName>
    <alternativeName>
        <fullName evidence="4">Peptide-methionine (S)-S-oxide reductase</fullName>
        <shortName evidence="4">Peptide Met(O) reductase</shortName>
    </alternativeName>
</protein>
<feature type="domain" description="Peptide methionine sulphoxide reductase MsrA" evidence="6">
    <location>
        <begin position="25"/>
        <end position="174"/>
    </location>
</feature>
<dbReference type="GO" id="GO:0008113">
    <property type="term" value="F:peptide-methionine (S)-S-oxide reductase activity"/>
    <property type="evidence" value="ECO:0007669"/>
    <property type="project" value="UniProtKB-UniRule"/>
</dbReference>
<sequence length="199" mass="22866">MHRPCLLFPSVLILLSTITHAENRTALFAGGCFWCMESPFDKLEGVIDTATGYAGGSLEYPTYKEVSTGETTHLEVVQVTYDPEKASFKKLLEVFWVNIDPLDSLGQFCDRGSPYLTAIFYGSIKEEKLAQDSKSYVARILKQPIATKLVKLTKFWPAEIYHQDYYKKNPKQYKFYRGKCGRDRRLKELWANKTLLLDI</sequence>
<dbReference type="Pfam" id="PF01625">
    <property type="entry name" value="PMSR"/>
    <property type="match status" value="1"/>
</dbReference>
<evidence type="ECO:0000256" key="4">
    <source>
        <dbReference type="HAMAP-Rule" id="MF_01401"/>
    </source>
</evidence>
<name>A0A2Z4AC26_9BACT</name>
<dbReference type="PANTHER" id="PTHR43774">
    <property type="entry name" value="PEPTIDE METHIONINE SULFOXIDE REDUCTASE"/>
    <property type="match status" value="1"/>
</dbReference>
<keyword evidence="5" id="KW-0732">Signal</keyword>
<dbReference type="SUPFAM" id="SSF55068">
    <property type="entry name" value="Peptide methionine sulfoxide reductase"/>
    <property type="match status" value="1"/>
</dbReference>
<dbReference type="Proteomes" id="UP000247465">
    <property type="component" value="Chromosome"/>
</dbReference>
<evidence type="ECO:0000313" key="8">
    <source>
        <dbReference type="Proteomes" id="UP000247465"/>
    </source>
</evidence>
<dbReference type="Gene3D" id="3.30.1060.10">
    <property type="entry name" value="Peptide methionine sulphoxide reductase MsrA"/>
    <property type="match status" value="1"/>
</dbReference>
<reference evidence="7 8" key="1">
    <citation type="submission" date="2018-06" db="EMBL/GenBank/DDBJ databases">
        <title>Draft Genome Sequence of a Novel Marine Bacterium Related to the Verrucomicrobia.</title>
        <authorList>
            <person name="Vosseberg J."/>
            <person name="Martijn J."/>
            <person name="Ettema T.J.G."/>
        </authorList>
    </citation>
    <scope>NUCLEOTIDE SEQUENCE [LARGE SCALE GENOMIC DNA]</scope>
    <source>
        <strain evidence="7">TARA_B100001123</strain>
    </source>
</reference>
<evidence type="ECO:0000313" key="7">
    <source>
        <dbReference type="EMBL" id="AWT59481.1"/>
    </source>
</evidence>
<accession>A0A2Z4AC26</accession>
<evidence type="ECO:0000256" key="1">
    <source>
        <dbReference type="ARBA" id="ARBA00023002"/>
    </source>
</evidence>
<keyword evidence="1 4" id="KW-0560">Oxidoreductase</keyword>
<comment type="catalytic activity">
    <reaction evidence="2 4">
        <text>L-methionyl-[protein] + [thioredoxin]-disulfide + H2O = L-methionyl-(S)-S-oxide-[protein] + [thioredoxin]-dithiol</text>
        <dbReference type="Rhea" id="RHEA:14217"/>
        <dbReference type="Rhea" id="RHEA-COMP:10698"/>
        <dbReference type="Rhea" id="RHEA-COMP:10700"/>
        <dbReference type="Rhea" id="RHEA-COMP:12313"/>
        <dbReference type="Rhea" id="RHEA-COMP:12315"/>
        <dbReference type="ChEBI" id="CHEBI:15377"/>
        <dbReference type="ChEBI" id="CHEBI:16044"/>
        <dbReference type="ChEBI" id="CHEBI:29950"/>
        <dbReference type="ChEBI" id="CHEBI:44120"/>
        <dbReference type="ChEBI" id="CHEBI:50058"/>
        <dbReference type="EC" id="1.8.4.11"/>
    </reaction>
</comment>
<dbReference type="PANTHER" id="PTHR43774:SF1">
    <property type="entry name" value="PEPTIDE METHIONINE SULFOXIDE REDUCTASE MSRA 2"/>
    <property type="match status" value="1"/>
</dbReference>
<dbReference type="AlphaFoldDB" id="A0A2Z4AC26"/>
<gene>
    <name evidence="7" type="primary">msrA_1</name>
    <name evidence="4" type="synonym">msrA</name>
    <name evidence="7" type="ORF">DF168_00671</name>
</gene>
<dbReference type="EC" id="1.8.4.11" evidence="4"/>
<dbReference type="EMBL" id="CP029803">
    <property type="protein sequence ID" value="AWT59481.1"/>
    <property type="molecule type" value="Genomic_DNA"/>
</dbReference>
<feature type="chain" id="PRO_5016373866" description="Peptide methionine sulfoxide reductase MsrA" evidence="5">
    <location>
        <begin position="22"/>
        <end position="199"/>
    </location>
</feature>
<dbReference type="NCBIfam" id="TIGR00401">
    <property type="entry name" value="msrA"/>
    <property type="match status" value="1"/>
</dbReference>
<dbReference type="InterPro" id="IPR002569">
    <property type="entry name" value="Met_Sox_Rdtase_MsrA_dom"/>
</dbReference>
<evidence type="ECO:0000256" key="3">
    <source>
        <dbReference type="ARBA" id="ARBA00048782"/>
    </source>
</evidence>
<dbReference type="KEGG" id="mtar:DF168_00671"/>
<dbReference type="GO" id="GO:0033744">
    <property type="term" value="F:L-methionine:thioredoxin-disulfide S-oxidoreductase activity"/>
    <property type="evidence" value="ECO:0007669"/>
    <property type="project" value="RHEA"/>
</dbReference>
<organism evidence="7 8">
    <name type="scientific">Candidatus Moanibacter tarae</name>
    <dbReference type="NCBI Taxonomy" id="2200854"/>
    <lineage>
        <taxon>Bacteria</taxon>
        <taxon>Pseudomonadati</taxon>
        <taxon>Verrucomicrobiota</taxon>
        <taxon>Opitutia</taxon>
        <taxon>Puniceicoccales</taxon>
        <taxon>Puniceicoccales incertae sedis</taxon>
        <taxon>Candidatus Moanibacter</taxon>
    </lineage>
</organism>
<comment type="catalytic activity">
    <reaction evidence="3 4">
        <text>[thioredoxin]-disulfide + L-methionine + H2O = L-methionine (S)-S-oxide + [thioredoxin]-dithiol</text>
        <dbReference type="Rhea" id="RHEA:19993"/>
        <dbReference type="Rhea" id="RHEA-COMP:10698"/>
        <dbReference type="Rhea" id="RHEA-COMP:10700"/>
        <dbReference type="ChEBI" id="CHEBI:15377"/>
        <dbReference type="ChEBI" id="CHEBI:29950"/>
        <dbReference type="ChEBI" id="CHEBI:50058"/>
        <dbReference type="ChEBI" id="CHEBI:57844"/>
        <dbReference type="ChEBI" id="CHEBI:58772"/>
        <dbReference type="EC" id="1.8.4.11"/>
    </reaction>
</comment>
<comment type="similarity">
    <text evidence="4">Belongs to the MsrA Met sulfoxide reductase family.</text>
</comment>
<dbReference type="InterPro" id="IPR036509">
    <property type="entry name" value="Met_Sox_Rdtase_MsrA_sf"/>
</dbReference>
<evidence type="ECO:0000256" key="2">
    <source>
        <dbReference type="ARBA" id="ARBA00047806"/>
    </source>
</evidence>
<feature type="signal peptide" evidence="5">
    <location>
        <begin position="1"/>
        <end position="21"/>
    </location>
</feature>
<feature type="active site" evidence="4">
    <location>
        <position position="32"/>
    </location>
</feature>
<evidence type="ECO:0000256" key="5">
    <source>
        <dbReference type="SAM" id="SignalP"/>
    </source>
</evidence>
<comment type="function">
    <text evidence="4">Has an important function as a repair enzyme for proteins that have been inactivated by oxidation. Catalyzes the reversible oxidation-reduction of methionine sulfoxide in proteins to methionine.</text>
</comment>